<dbReference type="AlphaFoldDB" id="A0A915K4D8"/>
<accession>A0A915K4D8</accession>
<evidence type="ECO:0000313" key="2">
    <source>
        <dbReference type="WBParaSite" id="nRc.2.0.1.t33571-RA"/>
    </source>
</evidence>
<dbReference type="Proteomes" id="UP000887565">
    <property type="component" value="Unplaced"/>
</dbReference>
<reference evidence="2" key="1">
    <citation type="submission" date="2022-11" db="UniProtKB">
        <authorList>
            <consortium name="WormBaseParasite"/>
        </authorList>
    </citation>
    <scope>IDENTIFICATION</scope>
</reference>
<sequence>MNVMTVNERELAERGYYMNQISRLLVTIKRATAFYEERQKNLHRCLFVERDVSALSCFSAGTKLAGVELTGAEMAGAGWAGAEMILDRPICTIFKLFQTLCALENYEPLFSSLATVSDSMSLDDKSYENERALALMLDFEPDIDNPETNSLFVTY</sequence>
<name>A0A915K4D8_ROMCU</name>
<keyword evidence="1" id="KW-1185">Reference proteome</keyword>
<organism evidence="1 2">
    <name type="scientific">Romanomermis culicivorax</name>
    <name type="common">Nematode worm</name>
    <dbReference type="NCBI Taxonomy" id="13658"/>
    <lineage>
        <taxon>Eukaryota</taxon>
        <taxon>Metazoa</taxon>
        <taxon>Ecdysozoa</taxon>
        <taxon>Nematoda</taxon>
        <taxon>Enoplea</taxon>
        <taxon>Dorylaimia</taxon>
        <taxon>Mermithida</taxon>
        <taxon>Mermithoidea</taxon>
        <taxon>Mermithidae</taxon>
        <taxon>Romanomermis</taxon>
    </lineage>
</organism>
<proteinExistence type="predicted"/>
<evidence type="ECO:0000313" key="1">
    <source>
        <dbReference type="Proteomes" id="UP000887565"/>
    </source>
</evidence>
<dbReference type="WBParaSite" id="nRc.2.0.1.t33571-RA">
    <property type="protein sequence ID" value="nRc.2.0.1.t33571-RA"/>
    <property type="gene ID" value="nRc.2.0.1.g33571"/>
</dbReference>
<protein>
    <submittedName>
        <fullName evidence="2">Uncharacterized protein</fullName>
    </submittedName>
</protein>